<protein>
    <submittedName>
        <fullName evidence="2">Uncharacterized protein</fullName>
    </submittedName>
</protein>
<keyword evidence="3" id="KW-1185">Reference proteome</keyword>
<evidence type="ECO:0000256" key="1">
    <source>
        <dbReference type="SAM" id="Phobius"/>
    </source>
</evidence>
<keyword evidence="1" id="KW-1133">Transmembrane helix</keyword>
<dbReference type="OrthoDB" id="189226at2759"/>
<reference evidence="3" key="1">
    <citation type="journal article" date="2018" name="Nat. Microbiol.">
        <title>Leveraging single-cell genomics to expand the fungal tree of life.</title>
        <authorList>
            <person name="Ahrendt S.R."/>
            <person name="Quandt C.A."/>
            <person name="Ciobanu D."/>
            <person name="Clum A."/>
            <person name="Salamov A."/>
            <person name="Andreopoulos B."/>
            <person name="Cheng J.F."/>
            <person name="Woyke T."/>
            <person name="Pelin A."/>
            <person name="Henrissat B."/>
            <person name="Reynolds N.K."/>
            <person name="Benny G.L."/>
            <person name="Smith M.E."/>
            <person name="James T.Y."/>
            <person name="Grigoriev I.V."/>
        </authorList>
    </citation>
    <scope>NUCLEOTIDE SEQUENCE [LARGE SCALE GENOMIC DNA]</scope>
</reference>
<dbReference type="Proteomes" id="UP000269721">
    <property type="component" value="Unassembled WGS sequence"/>
</dbReference>
<keyword evidence="1" id="KW-0472">Membrane</keyword>
<gene>
    <name evidence="2" type="ORF">BDK51DRAFT_32506</name>
</gene>
<feature type="transmembrane region" description="Helical" evidence="1">
    <location>
        <begin position="20"/>
        <end position="40"/>
    </location>
</feature>
<evidence type="ECO:0000313" key="2">
    <source>
        <dbReference type="EMBL" id="RKO84197.1"/>
    </source>
</evidence>
<keyword evidence="1" id="KW-0812">Transmembrane</keyword>
<accession>A0A4V1IPT7</accession>
<evidence type="ECO:0000313" key="3">
    <source>
        <dbReference type="Proteomes" id="UP000269721"/>
    </source>
</evidence>
<proteinExistence type="predicted"/>
<sequence>MPPQKQQPKPLPTPPLPALFIRFIALILILDGGSIAIHLFQYPALLILPVSRSLFRLYISFTERLFASLLVCTTYLFARTEIVLTGEHENLPARTVLMANHQLYRLGVDLFGVEA</sequence>
<organism evidence="2 3">
    <name type="scientific">Blyttiomyces helicus</name>
    <dbReference type="NCBI Taxonomy" id="388810"/>
    <lineage>
        <taxon>Eukaryota</taxon>
        <taxon>Fungi</taxon>
        <taxon>Fungi incertae sedis</taxon>
        <taxon>Chytridiomycota</taxon>
        <taxon>Chytridiomycota incertae sedis</taxon>
        <taxon>Chytridiomycetes</taxon>
        <taxon>Chytridiomycetes incertae sedis</taxon>
        <taxon>Blyttiomyces</taxon>
    </lineage>
</organism>
<feature type="non-terminal residue" evidence="2">
    <location>
        <position position="115"/>
    </location>
</feature>
<name>A0A4V1IPT7_9FUNG</name>
<dbReference type="AlphaFoldDB" id="A0A4V1IPT7"/>
<dbReference type="EMBL" id="ML000379">
    <property type="protein sequence ID" value="RKO84197.1"/>
    <property type="molecule type" value="Genomic_DNA"/>
</dbReference>